<dbReference type="Proteomes" id="UP000289660">
    <property type="component" value="Unassembled WGS sequence"/>
</dbReference>
<dbReference type="EMBL" id="BIFY01000015">
    <property type="protein sequence ID" value="GCE59351.1"/>
    <property type="molecule type" value="Genomic_DNA"/>
</dbReference>
<reference evidence="2" key="1">
    <citation type="submission" date="2018-12" db="EMBL/GenBank/DDBJ databases">
        <title>Genome sequence of Microcystis aeruginosa NIES-4285.</title>
        <authorList>
            <person name="Tanabe Y."/>
        </authorList>
    </citation>
    <scope>NUCLEOTIDE SEQUENCE [LARGE SCALE GENOMIC DNA]</scope>
    <source>
        <strain evidence="2">NIES-4285</strain>
    </source>
</reference>
<proteinExistence type="predicted"/>
<evidence type="ECO:0000313" key="2">
    <source>
        <dbReference type="Proteomes" id="UP000289660"/>
    </source>
</evidence>
<name>A0A402DAY2_MICAE</name>
<comment type="caution">
    <text evidence="1">The sequence shown here is derived from an EMBL/GenBank/DDBJ whole genome shotgun (WGS) entry which is preliminary data.</text>
</comment>
<sequence>MLRYLSIAEGFVSYFDTPCRKMDGEPETQIFGKPGKKNSFYLSTQPNRQQSQNCSQKKDMIHPIIERPIFKHNLVP</sequence>
<organism evidence="1 2">
    <name type="scientific">Microcystis aeruginosa NIES-4285</name>
    <dbReference type="NCBI Taxonomy" id="2497681"/>
    <lineage>
        <taxon>Bacteria</taxon>
        <taxon>Bacillati</taxon>
        <taxon>Cyanobacteriota</taxon>
        <taxon>Cyanophyceae</taxon>
        <taxon>Oscillatoriophycideae</taxon>
        <taxon>Chroococcales</taxon>
        <taxon>Microcystaceae</taxon>
        <taxon>Microcystis</taxon>
    </lineage>
</organism>
<dbReference type="AlphaFoldDB" id="A0A402DAY2"/>
<gene>
    <name evidence="1" type="ORF">MiAbB_01266</name>
</gene>
<evidence type="ECO:0000313" key="1">
    <source>
        <dbReference type="EMBL" id="GCE59351.1"/>
    </source>
</evidence>
<accession>A0A402DAY2</accession>
<protein>
    <submittedName>
        <fullName evidence="1">Uncharacterized protein</fullName>
    </submittedName>
</protein>